<proteinExistence type="predicted"/>
<comment type="caution">
    <text evidence="1">The sequence shown here is derived from an EMBL/GenBank/DDBJ whole genome shotgun (WGS) entry which is preliminary data.</text>
</comment>
<accession>A0ABN1E1U1</accession>
<dbReference type="Proteomes" id="UP001500729">
    <property type="component" value="Unassembled WGS sequence"/>
</dbReference>
<sequence length="94" mass="10392">MACGLLQSRAELVECLADWHGAPVTSARIQTWHAFWGRSSWRHDIPGWTLSGLKSLVMGGDLVEEDDGRRDAGFLVCTFGSADFTVEFVTIPHD</sequence>
<organism evidence="1 2">
    <name type="scientific">Saccharopolyspora erythraea</name>
    <name type="common">Streptomyces erythraeus</name>
    <dbReference type="NCBI Taxonomy" id="1836"/>
    <lineage>
        <taxon>Bacteria</taxon>
        <taxon>Bacillati</taxon>
        <taxon>Actinomycetota</taxon>
        <taxon>Actinomycetes</taxon>
        <taxon>Pseudonocardiales</taxon>
        <taxon>Pseudonocardiaceae</taxon>
        <taxon>Saccharopolyspora</taxon>
    </lineage>
</organism>
<protein>
    <submittedName>
        <fullName evidence="1">Uncharacterized protein</fullName>
    </submittedName>
</protein>
<gene>
    <name evidence="1" type="ORF">GCM10009533_63720</name>
</gene>
<name>A0ABN1E1U1_SACER</name>
<evidence type="ECO:0000313" key="2">
    <source>
        <dbReference type="Proteomes" id="UP001500729"/>
    </source>
</evidence>
<dbReference type="EMBL" id="BAAAGS010000073">
    <property type="protein sequence ID" value="GAA0557358.1"/>
    <property type="molecule type" value="Genomic_DNA"/>
</dbReference>
<reference evidence="1 2" key="1">
    <citation type="journal article" date="2019" name="Int. J. Syst. Evol. Microbiol.">
        <title>The Global Catalogue of Microorganisms (GCM) 10K type strain sequencing project: providing services to taxonomists for standard genome sequencing and annotation.</title>
        <authorList>
            <consortium name="The Broad Institute Genomics Platform"/>
            <consortium name="The Broad Institute Genome Sequencing Center for Infectious Disease"/>
            <person name="Wu L."/>
            <person name="Ma J."/>
        </authorList>
    </citation>
    <scope>NUCLEOTIDE SEQUENCE [LARGE SCALE GENOMIC DNA]</scope>
    <source>
        <strain evidence="1 2">JCM 10303</strain>
    </source>
</reference>
<keyword evidence="2" id="KW-1185">Reference proteome</keyword>
<evidence type="ECO:0000313" key="1">
    <source>
        <dbReference type="EMBL" id="GAA0557358.1"/>
    </source>
</evidence>